<proteinExistence type="predicted"/>
<feature type="chain" id="PRO_5004162823" description="PEP-CTERM protein-sorting domain-containing protein" evidence="1">
    <location>
        <begin position="19"/>
        <end position="184"/>
    </location>
</feature>
<evidence type="ECO:0000313" key="2">
    <source>
        <dbReference type="EMBL" id="ABJ85356.1"/>
    </source>
</evidence>
<evidence type="ECO:0000256" key="1">
    <source>
        <dbReference type="SAM" id="SignalP"/>
    </source>
</evidence>
<protein>
    <recommendedName>
        <fullName evidence="3">PEP-CTERM protein-sorting domain-containing protein</fullName>
    </recommendedName>
</protein>
<keyword evidence="1" id="KW-0732">Signal</keyword>
<dbReference type="InParanoid" id="Q01YA9"/>
<name>Q01YA9_SOLUE</name>
<organism evidence="2">
    <name type="scientific">Solibacter usitatus (strain Ellin6076)</name>
    <dbReference type="NCBI Taxonomy" id="234267"/>
    <lineage>
        <taxon>Bacteria</taxon>
        <taxon>Pseudomonadati</taxon>
        <taxon>Acidobacteriota</taxon>
        <taxon>Terriglobia</taxon>
        <taxon>Bryobacterales</taxon>
        <taxon>Solibacteraceae</taxon>
        <taxon>Candidatus Solibacter</taxon>
    </lineage>
</organism>
<dbReference type="HOGENOM" id="CLU_1488117_0_0_0"/>
<feature type="signal peptide" evidence="1">
    <location>
        <begin position="1"/>
        <end position="18"/>
    </location>
</feature>
<evidence type="ECO:0008006" key="3">
    <source>
        <dbReference type="Google" id="ProtNLM"/>
    </source>
</evidence>
<reference evidence="2" key="1">
    <citation type="submission" date="2006-10" db="EMBL/GenBank/DDBJ databases">
        <title>Complete sequence of Solibacter usitatus Ellin6076.</title>
        <authorList>
            <consortium name="US DOE Joint Genome Institute"/>
            <person name="Copeland A."/>
            <person name="Lucas S."/>
            <person name="Lapidus A."/>
            <person name="Barry K."/>
            <person name="Detter J.C."/>
            <person name="Glavina del Rio T."/>
            <person name="Hammon N."/>
            <person name="Israni S."/>
            <person name="Dalin E."/>
            <person name="Tice H."/>
            <person name="Pitluck S."/>
            <person name="Thompson L.S."/>
            <person name="Brettin T."/>
            <person name="Bruce D."/>
            <person name="Han C."/>
            <person name="Tapia R."/>
            <person name="Gilna P."/>
            <person name="Schmutz J."/>
            <person name="Larimer F."/>
            <person name="Land M."/>
            <person name="Hauser L."/>
            <person name="Kyrpides N."/>
            <person name="Mikhailova N."/>
            <person name="Janssen P.H."/>
            <person name="Kuske C.R."/>
            <person name="Richardson P."/>
        </authorList>
    </citation>
    <scope>NUCLEOTIDE SEQUENCE</scope>
    <source>
        <strain evidence="2">Ellin6076</strain>
    </source>
</reference>
<dbReference type="OrthoDB" id="5573747at2"/>
<dbReference type="KEGG" id="sus:Acid_4395"/>
<gene>
    <name evidence="2" type="ordered locus">Acid_4395</name>
</gene>
<accession>Q01YA9</accession>
<sequence precursor="true">MKLITLTLAGLLAASAHAAPLLNLDPISGNLSGLPGSTVGWGFTITNTMDFLVVTGASFVPVPLSSFGTFTDFISTGPLIVVGPAPESATITQAFNAITLTGIGAFHIVPTAAGSVSGTIVINYALFSVSPNDPSFNPDIDLLVPDGALRATASVTAATAAPEPATLGLVAFALLLIRFTPARR</sequence>
<dbReference type="STRING" id="234267.Acid_4395"/>
<dbReference type="EMBL" id="CP000473">
    <property type="protein sequence ID" value="ABJ85356.1"/>
    <property type="molecule type" value="Genomic_DNA"/>
</dbReference>
<dbReference type="AlphaFoldDB" id="Q01YA9"/>